<dbReference type="InterPro" id="IPR011075">
    <property type="entry name" value="TetR_C"/>
</dbReference>
<keyword evidence="2 4" id="KW-0238">DNA-binding</keyword>
<feature type="DNA-binding region" description="H-T-H motif" evidence="4">
    <location>
        <begin position="63"/>
        <end position="82"/>
    </location>
</feature>
<dbReference type="InterPro" id="IPR023772">
    <property type="entry name" value="DNA-bd_HTH_TetR-type_CS"/>
</dbReference>
<evidence type="ECO:0000313" key="8">
    <source>
        <dbReference type="Proteomes" id="UP001165580"/>
    </source>
</evidence>
<accession>A0ABT2GG49</accession>
<sequence length="229" mass="24941">MIRTPEGGAATMPLDLIDSDPASAPDRPERPGRPGRRRDHSRDPEILDAAIEVLAEEGYDGMTMEMVAARAKAGKATLYRRWPSKGELVVDAVACMKSRDLDLDNLPDTGTLRGDLVAMIKPRTLEEADRKMQVMAGLMSVLSRSPELVEAINAAIVAPRAEVNRRLIERAIARGEISADIDVNVLALVAPSMTAYRLLVTQRPVDREYLLSIIDGIVLPAVGLRAPRA</sequence>
<dbReference type="SUPFAM" id="SSF48498">
    <property type="entry name" value="Tetracyclin repressor-like, C-terminal domain"/>
    <property type="match status" value="1"/>
</dbReference>
<feature type="region of interest" description="Disordered" evidence="5">
    <location>
        <begin position="1"/>
        <end position="44"/>
    </location>
</feature>
<dbReference type="InterPro" id="IPR009057">
    <property type="entry name" value="Homeodomain-like_sf"/>
</dbReference>
<proteinExistence type="predicted"/>
<dbReference type="Pfam" id="PF00440">
    <property type="entry name" value="TetR_N"/>
    <property type="match status" value="1"/>
</dbReference>
<name>A0ABT2GG49_9MICO</name>
<dbReference type="InterPro" id="IPR036271">
    <property type="entry name" value="Tet_transcr_reg_TetR-rel_C_sf"/>
</dbReference>
<evidence type="ECO:0000313" key="7">
    <source>
        <dbReference type="EMBL" id="MCS5715148.1"/>
    </source>
</evidence>
<dbReference type="SUPFAM" id="SSF46689">
    <property type="entry name" value="Homeodomain-like"/>
    <property type="match status" value="1"/>
</dbReference>
<dbReference type="Gene3D" id="1.10.10.60">
    <property type="entry name" value="Homeodomain-like"/>
    <property type="match status" value="1"/>
</dbReference>
<evidence type="ECO:0000256" key="3">
    <source>
        <dbReference type="ARBA" id="ARBA00023163"/>
    </source>
</evidence>
<organism evidence="7 8">
    <name type="scientific">Herbiconiux gentiana</name>
    <dbReference type="NCBI Taxonomy" id="2970912"/>
    <lineage>
        <taxon>Bacteria</taxon>
        <taxon>Bacillati</taxon>
        <taxon>Actinomycetota</taxon>
        <taxon>Actinomycetes</taxon>
        <taxon>Micrococcales</taxon>
        <taxon>Microbacteriaceae</taxon>
        <taxon>Herbiconiux</taxon>
    </lineage>
</organism>
<dbReference type="EMBL" id="JANTEZ010000004">
    <property type="protein sequence ID" value="MCS5715148.1"/>
    <property type="molecule type" value="Genomic_DNA"/>
</dbReference>
<dbReference type="InterPro" id="IPR050109">
    <property type="entry name" value="HTH-type_TetR-like_transc_reg"/>
</dbReference>
<dbReference type="PRINTS" id="PR00455">
    <property type="entry name" value="HTHTETR"/>
</dbReference>
<evidence type="ECO:0000256" key="1">
    <source>
        <dbReference type="ARBA" id="ARBA00023015"/>
    </source>
</evidence>
<dbReference type="PANTHER" id="PTHR30055:SF148">
    <property type="entry name" value="TETR-FAMILY TRANSCRIPTIONAL REGULATOR"/>
    <property type="match status" value="1"/>
</dbReference>
<keyword evidence="8" id="KW-1185">Reference proteome</keyword>
<dbReference type="InterPro" id="IPR001647">
    <property type="entry name" value="HTH_TetR"/>
</dbReference>
<dbReference type="Gene3D" id="1.10.357.10">
    <property type="entry name" value="Tetracycline Repressor, domain 2"/>
    <property type="match status" value="1"/>
</dbReference>
<evidence type="ECO:0000256" key="2">
    <source>
        <dbReference type="ARBA" id="ARBA00023125"/>
    </source>
</evidence>
<gene>
    <name evidence="7" type="ORF">NVV95_11360</name>
</gene>
<reference evidence="7" key="1">
    <citation type="submission" date="2022-08" db="EMBL/GenBank/DDBJ databases">
        <authorList>
            <person name="Deng Y."/>
            <person name="Han X.-F."/>
            <person name="Zhang Y.-Q."/>
        </authorList>
    </citation>
    <scope>NUCLEOTIDE SEQUENCE</scope>
    <source>
        <strain evidence="7">CPCC 205716</strain>
    </source>
</reference>
<feature type="domain" description="HTH tetR-type" evidence="6">
    <location>
        <begin position="40"/>
        <end position="100"/>
    </location>
</feature>
<comment type="caution">
    <text evidence="7">The sequence shown here is derived from an EMBL/GenBank/DDBJ whole genome shotgun (WGS) entry which is preliminary data.</text>
</comment>
<dbReference type="RefSeq" id="WP_259486658.1">
    <property type="nucleotide sequence ID" value="NZ_JANTEZ010000004.1"/>
</dbReference>
<keyword evidence="1" id="KW-0805">Transcription regulation</keyword>
<evidence type="ECO:0000256" key="4">
    <source>
        <dbReference type="PROSITE-ProRule" id="PRU00335"/>
    </source>
</evidence>
<keyword evidence="3" id="KW-0804">Transcription</keyword>
<dbReference type="Pfam" id="PF16859">
    <property type="entry name" value="TetR_C_11"/>
    <property type="match status" value="1"/>
</dbReference>
<evidence type="ECO:0000259" key="6">
    <source>
        <dbReference type="PROSITE" id="PS50977"/>
    </source>
</evidence>
<dbReference type="PROSITE" id="PS50977">
    <property type="entry name" value="HTH_TETR_2"/>
    <property type="match status" value="1"/>
</dbReference>
<dbReference type="PANTHER" id="PTHR30055">
    <property type="entry name" value="HTH-TYPE TRANSCRIPTIONAL REGULATOR RUTR"/>
    <property type="match status" value="1"/>
</dbReference>
<dbReference type="Proteomes" id="UP001165580">
    <property type="component" value="Unassembled WGS sequence"/>
</dbReference>
<dbReference type="PROSITE" id="PS01081">
    <property type="entry name" value="HTH_TETR_1"/>
    <property type="match status" value="1"/>
</dbReference>
<evidence type="ECO:0000256" key="5">
    <source>
        <dbReference type="SAM" id="MobiDB-lite"/>
    </source>
</evidence>
<protein>
    <submittedName>
        <fullName evidence="7">TetR/AcrR family transcriptional regulator</fullName>
    </submittedName>
</protein>